<dbReference type="STRING" id="597456.A0A0L7R5B2"/>
<protein>
    <submittedName>
        <fullName evidence="1">Uncharacterized protein</fullName>
    </submittedName>
</protein>
<dbReference type="Proteomes" id="UP000053825">
    <property type="component" value="Unassembled WGS sequence"/>
</dbReference>
<sequence length="158" mass="17729">MTPVNVVTAALFPDPWDMLIKLANRRSGLGCPSIDLTTNSIEPYLLDGKNNYLPQRSSSIRLNIRILNNLRISLISVLRIFIQISFAQHFVDVMSLLESLTRQVYHADDENQRFKFQRRALSVSQSCSSLVNAALPLQSRSGAPLAHYSDLQQSTNPS</sequence>
<keyword evidence="2" id="KW-1185">Reference proteome</keyword>
<name>A0A0L7R5B2_9HYME</name>
<evidence type="ECO:0000313" key="2">
    <source>
        <dbReference type="Proteomes" id="UP000053825"/>
    </source>
</evidence>
<organism evidence="1 2">
    <name type="scientific">Habropoda laboriosa</name>
    <dbReference type="NCBI Taxonomy" id="597456"/>
    <lineage>
        <taxon>Eukaryota</taxon>
        <taxon>Metazoa</taxon>
        <taxon>Ecdysozoa</taxon>
        <taxon>Arthropoda</taxon>
        <taxon>Hexapoda</taxon>
        <taxon>Insecta</taxon>
        <taxon>Pterygota</taxon>
        <taxon>Neoptera</taxon>
        <taxon>Endopterygota</taxon>
        <taxon>Hymenoptera</taxon>
        <taxon>Apocrita</taxon>
        <taxon>Aculeata</taxon>
        <taxon>Apoidea</taxon>
        <taxon>Anthophila</taxon>
        <taxon>Apidae</taxon>
        <taxon>Habropoda</taxon>
    </lineage>
</organism>
<evidence type="ECO:0000313" key="1">
    <source>
        <dbReference type="EMBL" id="KOC66067.1"/>
    </source>
</evidence>
<dbReference type="AlphaFoldDB" id="A0A0L7R5B2"/>
<reference evidence="1 2" key="1">
    <citation type="submission" date="2015-07" db="EMBL/GenBank/DDBJ databases">
        <title>The genome of Habropoda laboriosa.</title>
        <authorList>
            <person name="Pan H."/>
            <person name="Kapheim K."/>
        </authorList>
    </citation>
    <scope>NUCLEOTIDE SEQUENCE [LARGE SCALE GENOMIC DNA]</scope>
    <source>
        <strain evidence="1">0110345459</strain>
    </source>
</reference>
<proteinExistence type="predicted"/>
<dbReference type="EMBL" id="KQ414653">
    <property type="protein sequence ID" value="KOC66067.1"/>
    <property type="molecule type" value="Genomic_DNA"/>
</dbReference>
<accession>A0A0L7R5B2</accession>
<gene>
    <name evidence="1" type="ORF">WH47_01440</name>
</gene>